<comment type="caution">
    <text evidence="4">The sequence shown here is derived from an EMBL/GenBank/DDBJ whole genome shotgun (WGS) entry which is preliminary data.</text>
</comment>
<dbReference type="PANTHER" id="PTHR18460">
    <property type="entry name" value="TEL2 INTERACTING PROTEIN 1 TTI1 FAMILY MEMBER"/>
    <property type="match status" value="1"/>
</dbReference>
<dbReference type="InterPro" id="IPR049362">
    <property type="entry name" value="TTI1_rpt"/>
</dbReference>
<evidence type="ECO:0000259" key="3">
    <source>
        <dbReference type="Pfam" id="PF24181"/>
    </source>
</evidence>
<evidence type="ECO:0000259" key="2">
    <source>
        <dbReference type="Pfam" id="PF24173"/>
    </source>
</evidence>
<dbReference type="Pfam" id="PF24176">
    <property type="entry name" value="TPR_TTI1_2nd"/>
    <property type="match status" value="1"/>
</dbReference>
<protein>
    <recommendedName>
        <fullName evidence="6">TELO2-interacting protein 1</fullName>
    </recommendedName>
</protein>
<organism evidence="4 5">
    <name type="scientific">Melipona bicolor</name>
    <dbReference type="NCBI Taxonomy" id="60889"/>
    <lineage>
        <taxon>Eukaryota</taxon>
        <taxon>Metazoa</taxon>
        <taxon>Ecdysozoa</taxon>
        <taxon>Arthropoda</taxon>
        <taxon>Hexapoda</taxon>
        <taxon>Insecta</taxon>
        <taxon>Pterygota</taxon>
        <taxon>Neoptera</taxon>
        <taxon>Endopterygota</taxon>
        <taxon>Hymenoptera</taxon>
        <taxon>Apocrita</taxon>
        <taxon>Aculeata</taxon>
        <taxon>Apoidea</taxon>
        <taxon>Anthophila</taxon>
        <taxon>Apidae</taxon>
        <taxon>Melipona</taxon>
    </lineage>
</organism>
<feature type="domain" description="TTI1 C-terminal TPR" evidence="3">
    <location>
        <begin position="740"/>
        <end position="1033"/>
    </location>
</feature>
<dbReference type="EMBL" id="JAHYIQ010000002">
    <property type="protein sequence ID" value="KAK1135126.1"/>
    <property type="molecule type" value="Genomic_DNA"/>
</dbReference>
<dbReference type="InterPro" id="IPR052587">
    <property type="entry name" value="TELO2-interacting_protein_1"/>
</dbReference>
<dbReference type="Pfam" id="PF21547">
    <property type="entry name" value="TTI1"/>
    <property type="match status" value="1"/>
</dbReference>
<dbReference type="InterPro" id="IPR016024">
    <property type="entry name" value="ARM-type_fold"/>
</dbReference>
<name>A0AA40GDM9_9HYME</name>
<evidence type="ECO:0000313" key="4">
    <source>
        <dbReference type="EMBL" id="KAK1135126.1"/>
    </source>
</evidence>
<keyword evidence="1" id="KW-0175">Coiled coil</keyword>
<proteinExistence type="predicted"/>
<gene>
    <name evidence="4" type="ORF">K0M31_007897</name>
</gene>
<evidence type="ECO:0008006" key="6">
    <source>
        <dbReference type="Google" id="ProtNLM"/>
    </source>
</evidence>
<keyword evidence="5" id="KW-1185">Reference proteome</keyword>
<dbReference type="PANTHER" id="PTHR18460:SF3">
    <property type="entry name" value="TELO2-INTERACTING PROTEIN 1 HOMOLOG"/>
    <property type="match status" value="1"/>
</dbReference>
<dbReference type="GO" id="GO:0005737">
    <property type="term" value="C:cytoplasm"/>
    <property type="evidence" value="ECO:0007669"/>
    <property type="project" value="TreeGrafter"/>
</dbReference>
<evidence type="ECO:0000256" key="1">
    <source>
        <dbReference type="SAM" id="Coils"/>
    </source>
</evidence>
<dbReference type="InterPro" id="IPR057566">
    <property type="entry name" value="TPR_TTI1_N"/>
</dbReference>
<accession>A0AA40GDM9</accession>
<dbReference type="AlphaFoldDB" id="A0AA40GDM9"/>
<feature type="domain" description="TTI1 N-terminal TPR" evidence="2">
    <location>
        <begin position="10"/>
        <end position="375"/>
    </location>
</feature>
<dbReference type="Proteomes" id="UP001177670">
    <property type="component" value="Unassembled WGS sequence"/>
</dbReference>
<dbReference type="InterPro" id="IPR011989">
    <property type="entry name" value="ARM-like"/>
</dbReference>
<feature type="coiled-coil region" evidence="1">
    <location>
        <begin position="796"/>
        <end position="828"/>
    </location>
</feature>
<evidence type="ECO:0000313" key="5">
    <source>
        <dbReference type="Proteomes" id="UP001177670"/>
    </source>
</evidence>
<dbReference type="InterPro" id="IPR057567">
    <property type="entry name" value="TPR_TTI1_C"/>
</dbReference>
<dbReference type="Pfam" id="PF24181">
    <property type="entry name" value="TPR_TTI1_C"/>
    <property type="match status" value="1"/>
</dbReference>
<dbReference type="Gene3D" id="1.25.10.10">
    <property type="entry name" value="Leucine-rich Repeat Variant"/>
    <property type="match status" value="1"/>
</dbReference>
<dbReference type="Pfam" id="PF24173">
    <property type="entry name" value="TPR_TTI1_N"/>
    <property type="match status" value="1"/>
</dbReference>
<sequence>MERLKIEEAFTTLKPLCDALMKNPSVEIARNIANVLPKISTKVTEDLFEYILFPFIVHLPNNKLNRNIKEELVKTTEAVICRTKISKVKYFNELYSCLLIQIYNKTEKNMVITGHEELKTAVLSCIKTLINSCLTNVLEEIYTKENAARVGQGILLSITIGRIEKSNLLRLEAVETIMALCQISDESNQFDPVWHDQVADIIMLFLPGVVSGLQEIATGNETQGHKLTMIALRAWSRVISLVMKDKEEEDYTPSLSDLIKINNGKPIDSTDSVDSVNSVDSVDSADSAVVPNMKNGNELEKDLKSTTRNKEWFNACAIKLSILVEQLHVLIRHSHYKVREELVKSIHLLLTSCPRNMKPNVILLIEYLMCLTEDEFPAVRDKADEVLNTIFTNFTQIDNIRSVMELLEENFYNLLTKLPRIIRRSDDNDQLACLNQIASYLKLLGEQRLPHIMMSAPHVHRLVLALIYVSEIEYSNVSLLQAVNVKDLDDPAYSHGPHLWRQFKFIQNNACEARVIAICKHLGEFGDLRILVDTILDLMLNAPQHIKELILLLNWIMHVPVKDSSVLSIYKEIVKFYINPEFWYPPIEISKDTTVRVAQSNVVRCCLLLEGLGLIAQNLERDYDRFLLTTLYIVLERAGSGHSLISFVGTQTLEQIAKSQGHDTVGDLLRANVDYVSYHVGIKLRKIEYNPAVLDVIEVVMKYSTIDVLPCLKEIVEDVLLQLKNSFQKGNSYVSFLKIFHTFIKCIKKCPNSEHVPIGQEQSKNESSRAKSESSKKKIIEFLLDYYEAKTVDEDINNTKESCDIKEEKEEEEEEEEENIEIKRILEETEYHETSIEEEKQEKMPFYIEIIEDILKHCTHFLPAKEIEISLTAMTILQEGLEILTNWENQLLPIVHILWHPLVDRFHDENILIINRAWQLLNVIARVSKDFIRQRTLIHVLPGLSKFLYNSAKESYNKSSENIYKFTQTYKLQKELLSTLGQMTKDLHLHERETFTVLSIAEPYLDEHQNSVLQECCVQLYKDIADYNSDIVWVKCIGIFNSKVKKTVSDETFSDTDLMSTENITSNEYLKNVHNIIKYIQDISEF</sequence>
<reference evidence="4" key="1">
    <citation type="submission" date="2021-10" db="EMBL/GenBank/DDBJ databases">
        <title>Melipona bicolor Genome sequencing and assembly.</title>
        <authorList>
            <person name="Araujo N.S."/>
            <person name="Arias M.C."/>
        </authorList>
    </citation>
    <scope>NUCLEOTIDE SEQUENCE</scope>
    <source>
        <strain evidence="4">USP_2M_L1-L4_2017</strain>
        <tissue evidence="4">Whole body</tissue>
    </source>
</reference>
<dbReference type="SUPFAM" id="SSF48371">
    <property type="entry name" value="ARM repeat"/>
    <property type="match status" value="1"/>
</dbReference>